<dbReference type="InterPro" id="IPR005754">
    <property type="entry name" value="Sortase"/>
</dbReference>
<protein>
    <submittedName>
        <fullName evidence="4">Class F sortase</fullName>
    </submittedName>
</protein>
<evidence type="ECO:0000256" key="3">
    <source>
        <dbReference type="SAM" id="Phobius"/>
    </source>
</evidence>
<proteinExistence type="predicted"/>
<reference evidence="4" key="2">
    <citation type="submission" date="2020-09" db="EMBL/GenBank/DDBJ databases">
        <authorList>
            <person name="Sun Q."/>
            <person name="Zhou Y."/>
        </authorList>
    </citation>
    <scope>NUCLEOTIDE SEQUENCE</scope>
    <source>
        <strain evidence="4">CGMCC 4.5737</strain>
    </source>
</reference>
<dbReference type="InterPro" id="IPR042001">
    <property type="entry name" value="Sortase_F"/>
</dbReference>
<evidence type="ECO:0000256" key="2">
    <source>
        <dbReference type="SAM" id="MobiDB-lite"/>
    </source>
</evidence>
<dbReference type="Gene3D" id="2.40.260.10">
    <property type="entry name" value="Sortase"/>
    <property type="match status" value="1"/>
</dbReference>
<dbReference type="RefSeq" id="WP_189061720.1">
    <property type="nucleotide sequence ID" value="NZ_BMMK01000049.1"/>
</dbReference>
<keyword evidence="3" id="KW-0472">Membrane</keyword>
<evidence type="ECO:0000313" key="4">
    <source>
        <dbReference type="EMBL" id="GGM80616.1"/>
    </source>
</evidence>
<feature type="compositionally biased region" description="Polar residues" evidence="2">
    <location>
        <begin position="37"/>
        <end position="55"/>
    </location>
</feature>
<dbReference type="SUPFAM" id="SSF63817">
    <property type="entry name" value="Sortase"/>
    <property type="match status" value="1"/>
</dbReference>
<reference evidence="4" key="1">
    <citation type="journal article" date="2014" name="Int. J. Syst. Evol. Microbiol.">
        <title>Complete genome sequence of Corynebacterium casei LMG S-19264T (=DSM 44701T), isolated from a smear-ripened cheese.</title>
        <authorList>
            <consortium name="US DOE Joint Genome Institute (JGI-PGF)"/>
            <person name="Walter F."/>
            <person name="Albersmeier A."/>
            <person name="Kalinowski J."/>
            <person name="Ruckert C."/>
        </authorList>
    </citation>
    <scope>NUCLEOTIDE SEQUENCE</scope>
    <source>
        <strain evidence="4">CGMCC 4.5737</strain>
    </source>
</reference>
<evidence type="ECO:0000313" key="5">
    <source>
        <dbReference type="Proteomes" id="UP000637578"/>
    </source>
</evidence>
<evidence type="ECO:0000256" key="1">
    <source>
        <dbReference type="ARBA" id="ARBA00022801"/>
    </source>
</evidence>
<dbReference type="CDD" id="cd05829">
    <property type="entry name" value="Sortase_F"/>
    <property type="match status" value="1"/>
</dbReference>
<dbReference type="AlphaFoldDB" id="A0A8J3CI43"/>
<sequence>MTRPEQQRGHPGLVVVATLLVLSGLGLIGAWGWSAARTDSQPVSTPETVTGSVTPPSKMVLPRSTPTRIDIPRIGVSSSLIGTGLNADGTIEVPSVDKPMQASWYRNSPTPGEIGPAVILGHIDSRNQPGIFFRLKELQPGDEIRVTRQDGTVATFRVERREQVAKEKFPTERVYGDTKGPELRLITCGGVFDKGSGNYKDNIIVYAKLVDVQPGSR</sequence>
<keyword evidence="1" id="KW-0378">Hydrolase</keyword>
<dbReference type="Pfam" id="PF04203">
    <property type="entry name" value="Sortase"/>
    <property type="match status" value="1"/>
</dbReference>
<feature type="transmembrane region" description="Helical" evidence="3">
    <location>
        <begin position="12"/>
        <end position="33"/>
    </location>
</feature>
<feature type="region of interest" description="Disordered" evidence="2">
    <location>
        <begin position="37"/>
        <end position="64"/>
    </location>
</feature>
<dbReference type="NCBIfam" id="NF033748">
    <property type="entry name" value="class_F_sortase"/>
    <property type="match status" value="1"/>
</dbReference>
<keyword evidence="5" id="KW-1185">Reference proteome</keyword>
<dbReference type="InterPro" id="IPR023365">
    <property type="entry name" value="Sortase_dom-sf"/>
</dbReference>
<organism evidence="4 5">
    <name type="scientific">Longimycelium tulufanense</name>
    <dbReference type="NCBI Taxonomy" id="907463"/>
    <lineage>
        <taxon>Bacteria</taxon>
        <taxon>Bacillati</taxon>
        <taxon>Actinomycetota</taxon>
        <taxon>Actinomycetes</taxon>
        <taxon>Pseudonocardiales</taxon>
        <taxon>Pseudonocardiaceae</taxon>
        <taxon>Longimycelium</taxon>
    </lineage>
</organism>
<keyword evidence="3" id="KW-1133">Transmembrane helix</keyword>
<comment type="caution">
    <text evidence="4">The sequence shown here is derived from an EMBL/GenBank/DDBJ whole genome shotgun (WGS) entry which is preliminary data.</text>
</comment>
<accession>A0A8J3CI43</accession>
<keyword evidence="3" id="KW-0812">Transmembrane</keyword>
<dbReference type="Proteomes" id="UP000637578">
    <property type="component" value="Unassembled WGS sequence"/>
</dbReference>
<gene>
    <name evidence="4" type="ORF">GCM10012275_59100</name>
</gene>
<dbReference type="EMBL" id="BMMK01000049">
    <property type="protein sequence ID" value="GGM80616.1"/>
    <property type="molecule type" value="Genomic_DNA"/>
</dbReference>
<name>A0A8J3CI43_9PSEU</name>
<dbReference type="GO" id="GO:0016787">
    <property type="term" value="F:hydrolase activity"/>
    <property type="evidence" value="ECO:0007669"/>
    <property type="project" value="UniProtKB-KW"/>
</dbReference>